<reference evidence="1 2" key="1">
    <citation type="submission" date="2023-08" db="EMBL/GenBank/DDBJ databases">
        <title>Black Yeasts Isolated from many extreme environments.</title>
        <authorList>
            <person name="Coleine C."/>
            <person name="Stajich J.E."/>
            <person name="Selbmann L."/>
        </authorList>
    </citation>
    <scope>NUCLEOTIDE SEQUENCE [LARGE SCALE GENOMIC DNA]</scope>
    <source>
        <strain evidence="1 2">CCFEE 536</strain>
    </source>
</reference>
<protein>
    <recommendedName>
        <fullName evidence="3">Endonuclease/exonuclease/phosphatase domain-containing protein</fullName>
    </recommendedName>
</protein>
<evidence type="ECO:0000313" key="1">
    <source>
        <dbReference type="EMBL" id="KAK5187182.1"/>
    </source>
</evidence>
<organism evidence="1 2">
    <name type="scientific">Cryomyces antarcticus</name>
    <dbReference type="NCBI Taxonomy" id="329879"/>
    <lineage>
        <taxon>Eukaryota</taxon>
        <taxon>Fungi</taxon>
        <taxon>Dikarya</taxon>
        <taxon>Ascomycota</taxon>
        <taxon>Pezizomycotina</taxon>
        <taxon>Dothideomycetes</taxon>
        <taxon>Dothideomycetes incertae sedis</taxon>
        <taxon>Cryomyces</taxon>
    </lineage>
</organism>
<proteinExistence type="predicted"/>
<dbReference type="Proteomes" id="UP001357485">
    <property type="component" value="Unassembled WGS sequence"/>
</dbReference>
<dbReference type="SUPFAM" id="SSF56219">
    <property type="entry name" value="DNase I-like"/>
    <property type="match status" value="1"/>
</dbReference>
<comment type="caution">
    <text evidence="1">The sequence shown here is derived from an EMBL/GenBank/DDBJ whole genome shotgun (WGS) entry which is preliminary data.</text>
</comment>
<name>A0ABR0LJP3_9PEZI</name>
<keyword evidence="2" id="KW-1185">Reference proteome</keyword>
<gene>
    <name evidence="1" type="ORF">LTR16_009533</name>
</gene>
<evidence type="ECO:0008006" key="3">
    <source>
        <dbReference type="Google" id="ProtNLM"/>
    </source>
</evidence>
<dbReference type="InterPro" id="IPR036691">
    <property type="entry name" value="Endo/exonu/phosph_ase_sf"/>
</dbReference>
<dbReference type="Gene3D" id="3.60.10.10">
    <property type="entry name" value="Endonuclease/exonuclease/phosphatase"/>
    <property type="match status" value="1"/>
</dbReference>
<sequence>EIERLLKGRYSPSSVPVLLASDFNSESDGEAYRLLSASSSPVQDMRDLTTAEQRYGDQNTYTGFGCEGERRTRIDFLFLDREKQGQDEGMNPPRWCVKGYAVLENQFED</sequence>
<dbReference type="EMBL" id="JAVRRA010018918">
    <property type="protein sequence ID" value="KAK5187182.1"/>
    <property type="molecule type" value="Genomic_DNA"/>
</dbReference>
<feature type="non-terminal residue" evidence="1">
    <location>
        <position position="109"/>
    </location>
</feature>
<feature type="non-terminal residue" evidence="1">
    <location>
        <position position="1"/>
    </location>
</feature>
<accession>A0ABR0LJP3</accession>
<evidence type="ECO:0000313" key="2">
    <source>
        <dbReference type="Proteomes" id="UP001357485"/>
    </source>
</evidence>